<organism evidence="1 2">
    <name type="scientific">Clavispora lusitaniae (strain ATCC 42720)</name>
    <name type="common">Yeast</name>
    <name type="synonym">Candida lusitaniae</name>
    <dbReference type="NCBI Taxonomy" id="306902"/>
    <lineage>
        <taxon>Eukaryota</taxon>
        <taxon>Fungi</taxon>
        <taxon>Dikarya</taxon>
        <taxon>Ascomycota</taxon>
        <taxon>Saccharomycotina</taxon>
        <taxon>Pichiomycetes</taxon>
        <taxon>Metschnikowiaceae</taxon>
        <taxon>Clavispora</taxon>
    </lineage>
</organism>
<dbReference type="KEGG" id="clu:CLUG_02068"/>
<protein>
    <submittedName>
        <fullName evidence="1">Uncharacterized protein</fullName>
    </submittedName>
</protein>
<dbReference type="HOGENOM" id="CLU_1204657_0_0_1"/>
<gene>
    <name evidence="1" type="ORF">CLUG_02068</name>
</gene>
<sequence>MVGISKACRRPAVHVLHVRRPSDRSPQALAVHGVFVKVHHSVELVEVRKKVESQMERKQAQHTQPEVAESSFFVHSSPERLPHNRTRPFAGGRRYLDVFIVEFFVFGMGRRFWRGRDDRVPRGSGQRHGKKVVQENGPAAGKRPVVHCLIRFGRRLSLGKNRFSVCFRSEPKRHVAYRFQRLGSNGSVPSGKLIRLAKSRRRLLSRQMDFVPNFVDRSVWEPLQGRRKSL</sequence>
<dbReference type="AlphaFoldDB" id="C4Y1I6"/>
<dbReference type="Proteomes" id="UP000007703">
    <property type="component" value="Unassembled WGS sequence"/>
</dbReference>
<reference evidence="1 2" key="1">
    <citation type="journal article" date="2009" name="Nature">
        <title>Evolution of pathogenicity and sexual reproduction in eight Candida genomes.</title>
        <authorList>
            <person name="Butler G."/>
            <person name="Rasmussen M.D."/>
            <person name="Lin M.F."/>
            <person name="Santos M.A."/>
            <person name="Sakthikumar S."/>
            <person name="Munro C.A."/>
            <person name="Rheinbay E."/>
            <person name="Grabherr M."/>
            <person name="Forche A."/>
            <person name="Reedy J.L."/>
            <person name="Agrafioti I."/>
            <person name="Arnaud M.B."/>
            <person name="Bates S."/>
            <person name="Brown A.J."/>
            <person name="Brunke S."/>
            <person name="Costanzo M.C."/>
            <person name="Fitzpatrick D.A."/>
            <person name="de Groot P.W."/>
            <person name="Harris D."/>
            <person name="Hoyer L.L."/>
            <person name="Hube B."/>
            <person name="Klis F.M."/>
            <person name="Kodira C."/>
            <person name="Lennard N."/>
            <person name="Logue M.E."/>
            <person name="Martin R."/>
            <person name="Neiman A.M."/>
            <person name="Nikolaou E."/>
            <person name="Quail M.A."/>
            <person name="Quinn J."/>
            <person name="Santos M.C."/>
            <person name="Schmitzberger F.F."/>
            <person name="Sherlock G."/>
            <person name="Shah P."/>
            <person name="Silverstein K.A."/>
            <person name="Skrzypek M.S."/>
            <person name="Soll D."/>
            <person name="Staggs R."/>
            <person name="Stansfield I."/>
            <person name="Stumpf M.P."/>
            <person name="Sudbery P.E."/>
            <person name="Srikantha T."/>
            <person name="Zeng Q."/>
            <person name="Berman J."/>
            <person name="Berriman M."/>
            <person name="Heitman J."/>
            <person name="Gow N.A."/>
            <person name="Lorenz M.C."/>
            <person name="Birren B.W."/>
            <person name="Kellis M."/>
            <person name="Cuomo C.A."/>
        </authorList>
    </citation>
    <scope>NUCLEOTIDE SEQUENCE [LARGE SCALE GENOMIC DNA]</scope>
    <source>
        <strain evidence="1 2">ATCC 42720</strain>
    </source>
</reference>
<accession>C4Y1I6</accession>
<name>C4Y1I6_CLAL4</name>
<evidence type="ECO:0000313" key="1">
    <source>
        <dbReference type="EMBL" id="EEQ37945.1"/>
    </source>
</evidence>
<evidence type="ECO:0000313" key="2">
    <source>
        <dbReference type="Proteomes" id="UP000007703"/>
    </source>
</evidence>
<dbReference type="EMBL" id="CH408077">
    <property type="protein sequence ID" value="EEQ37945.1"/>
    <property type="molecule type" value="Genomic_DNA"/>
</dbReference>
<dbReference type="VEuPathDB" id="FungiDB:CLUG_02068"/>
<proteinExistence type="predicted"/>
<dbReference type="InParanoid" id="C4Y1I6"/>